<dbReference type="STRING" id="3708.A0A078H437"/>
<evidence type="ECO:0000313" key="2">
    <source>
        <dbReference type="Proteomes" id="UP000028999"/>
    </source>
</evidence>
<gene>
    <name evidence="1" type="primary">BnaC02g17440D</name>
    <name evidence="1" type="ORF">GSBRNA2T00052543001</name>
</gene>
<evidence type="ECO:0000313" key="1">
    <source>
        <dbReference type="EMBL" id="CDY32551.1"/>
    </source>
</evidence>
<organism evidence="1 2">
    <name type="scientific">Brassica napus</name>
    <name type="common">Rape</name>
    <dbReference type="NCBI Taxonomy" id="3708"/>
    <lineage>
        <taxon>Eukaryota</taxon>
        <taxon>Viridiplantae</taxon>
        <taxon>Streptophyta</taxon>
        <taxon>Embryophyta</taxon>
        <taxon>Tracheophyta</taxon>
        <taxon>Spermatophyta</taxon>
        <taxon>Magnoliopsida</taxon>
        <taxon>eudicotyledons</taxon>
        <taxon>Gunneridae</taxon>
        <taxon>Pentapetalae</taxon>
        <taxon>rosids</taxon>
        <taxon>malvids</taxon>
        <taxon>Brassicales</taxon>
        <taxon>Brassicaceae</taxon>
        <taxon>Brassiceae</taxon>
        <taxon>Brassica</taxon>
    </lineage>
</organism>
<protein>
    <submittedName>
        <fullName evidence="1">BnaC02g17440D protein</fullName>
    </submittedName>
</protein>
<keyword evidence="2" id="KW-1185">Reference proteome</keyword>
<dbReference type="PaxDb" id="3708-A0A078H437"/>
<sequence length="110" mass="12238">MDGVLLHLQNQQKESMMKEEAGLHIYSNRDVDMLLDGIPEDTADEIVTTPTNKSQRLLPNPFDSVSRSRDYGYSTGKSVGHVTSFGRRVKNFVVRFNIGDVAGHAENGDN</sequence>
<dbReference type="AlphaFoldDB" id="A0A078H437"/>
<name>A0A078H437_BRANA</name>
<reference evidence="1 2" key="1">
    <citation type="journal article" date="2014" name="Science">
        <title>Plant genetics. Early allopolyploid evolution in the post-Neolithic Brassica napus oilseed genome.</title>
        <authorList>
            <person name="Chalhoub B."/>
            <person name="Denoeud F."/>
            <person name="Liu S."/>
            <person name="Parkin I.A."/>
            <person name="Tang H."/>
            <person name="Wang X."/>
            <person name="Chiquet J."/>
            <person name="Belcram H."/>
            <person name="Tong C."/>
            <person name="Samans B."/>
            <person name="Correa M."/>
            <person name="Da Silva C."/>
            <person name="Just J."/>
            <person name="Falentin C."/>
            <person name="Koh C.S."/>
            <person name="Le Clainche I."/>
            <person name="Bernard M."/>
            <person name="Bento P."/>
            <person name="Noel B."/>
            <person name="Labadie K."/>
            <person name="Alberti A."/>
            <person name="Charles M."/>
            <person name="Arnaud D."/>
            <person name="Guo H."/>
            <person name="Daviaud C."/>
            <person name="Alamery S."/>
            <person name="Jabbari K."/>
            <person name="Zhao M."/>
            <person name="Edger P.P."/>
            <person name="Chelaifa H."/>
            <person name="Tack D."/>
            <person name="Lassalle G."/>
            <person name="Mestiri I."/>
            <person name="Schnel N."/>
            <person name="Le Paslier M.C."/>
            <person name="Fan G."/>
            <person name="Renault V."/>
            <person name="Bayer P.E."/>
            <person name="Golicz A.A."/>
            <person name="Manoli S."/>
            <person name="Lee T.H."/>
            <person name="Thi V.H."/>
            <person name="Chalabi S."/>
            <person name="Hu Q."/>
            <person name="Fan C."/>
            <person name="Tollenaere R."/>
            <person name="Lu Y."/>
            <person name="Battail C."/>
            <person name="Shen J."/>
            <person name="Sidebottom C.H."/>
            <person name="Wang X."/>
            <person name="Canaguier A."/>
            <person name="Chauveau A."/>
            <person name="Berard A."/>
            <person name="Deniot G."/>
            <person name="Guan M."/>
            <person name="Liu Z."/>
            <person name="Sun F."/>
            <person name="Lim Y.P."/>
            <person name="Lyons E."/>
            <person name="Town C.D."/>
            <person name="Bancroft I."/>
            <person name="Wang X."/>
            <person name="Meng J."/>
            <person name="Ma J."/>
            <person name="Pires J.C."/>
            <person name="King G.J."/>
            <person name="Brunel D."/>
            <person name="Delourme R."/>
            <person name="Renard M."/>
            <person name="Aury J.M."/>
            <person name="Adams K.L."/>
            <person name="Batley J."/>
            <person name="Snowdon R.J."/>
            <person name="Tost J."/>
            <person name="Edwards D."/>
            <person name="Zhou Y."/>
            <person name="Hua W."/>
            <person name="Sharpe A.G."/>
            <person name="Paterson A.H."/>
            <person name="Guan C."/>
            <person name="Wincker P."/>
        </authorList>
    </citation>
    <scope>NUCLEOTIDE SEQUENCE [LARGE SCALE GENOMIC DNA]</scope>
    <source>
        <strain evidence="2">cv. Darmor-bzh</strain>
    </source>
</reference>
<accession>A0A078H437</accession>
<dbReference type="OMA" id="HIYPSKD"/>
<dbReference type="Proteomes" id="UP000028999">
    <property type="component" value="Unassembled WGS sequence"/>
</dbReference>
<dbReference type="Gramene" id="CDY32551">
    <property type="protein sequence ID" value="CDY32551"/>
    <property type="gene ID" value="GSBRNA2T00052543001"/>
</dbReference>
<dbReference type="EMBL" id="LK032296">
    <property type="protein sequence ID" value="CDY32551.1"/>
    <property type="molecule type" value="Genomic_DNA"/>
</dbReference>
<proteinExistence type="predicted"/>